<evidence type="ECO:0000259" key="5">
    <source>
        <dbReference type="Pfam" id="PF04542"/>
    </source>
</evidence>
<dbReference type="EMBL" id="LGAP01000002">
    <property type="protein sequence ID" value="KOF20943.1"/>
    <property type="molecule type" value="Genomic_DNA"/>
</dbReference>
<dbReference type="PANTHER" id="PTHR43133:SF63">
    <property type="entry name" value="RNA POLYMERASE SIGMA FACTOR FECI-RELATED"/>
    <property type="match status" value="1"/>
</dbReference>
<dbReference type="GO" id="GO:0003677">
    <property type="term" value="F:DNA binding"/>
    <property type="evidence" value="ECO:0007669"/>
    <property type="project" value="InterPro"/>
</dbReference>
<dbReference type="InterPro" id="IPR013324">
    <property type="entry name" value="RNA_pol_sigma_r3/r4-like"/>
</dbReference>
<evidence type="ECO:0000256" key="4">
    <source>
        <dbReference type="ARBA" id="ARBA00023163"/>
    </source>
</evidence>
<dbReference type="PANTHER" id="PTHR43133">
    <property type="entry name" value="RNA POLYMERASE ECF-TYPE SIGMA FACTO"/>
    <property type="match status" value="1"/>
</dbReference>
<feature type="domain" description="RNA polymerase sigma factor 70 region 4 type 2" evidence="6">
    <location>
        <begin position="119"/>
        <end position="170"/>
    </location>
</feature>
<dbReference type="PATRIC" id="fig|106592.7.peg.2815"/>
<dbReference type="InterPro" id="IPR013325">
    <property type="entry name" value="RNA_pol_sigma_r2"/>
</dbReference>
<dbReference type="SUPFAM" id="SSF88946">
    <property type="entry name" value="Sigma2 domain of RNA polymerase sigma factors"/>
    <property type="match status" value="1"/>
</dbReference>
<comment type="similarity">
    <text evidence="1">Belongs to the sigma-70 factor family. ECF subfamily.</text>
</comment>
<dbReference type="Pfam" id="PF04542">
    <property type="entry name" value="Sigma70_r2"/>
    <property type="match status" value="1"/>
</dbReference>
<reference evidence="8" key="1">
    <citation type="submission" date="2015-07" db="EMBL/GenBank/DDBJ databases">
        <title>Whole genome sequence of an Ensifer adhaerens strain isolated from a cave pool in the Wind Cave National Park.</title>
        <authorList>
            <person name="Eng W.W.H."/>
            <person name="Gan H.M."/>
            <person name="Barton H.A."/>
            <person name="Savka M.A."/>
        </authorList>
    </citation>
    <scope>NUCLEOTIDE SEQUENCE [LARGE SCALE GENOMIC DNA]</scope>
    <source>
        <strain evidence="8">SD006</strain>
    </source>
</reference>
<keyword evidence="2" id="KW-0805">Transcription regulation</keyword>
<evidence type="ECO:0000259" key="6">
    <source>
        <dbReference type="Pfam" id="PF08281"/>
    </source>
</evidence>
<dbReference type="InterPro" id="IPR039425">
    <property type="entry name" value="RNA_pol_sigma-70-like"/>
</dbReference>
<keyword evidence="4" id="KW-0804">Transcription</keyword>
<dbReference type="Gene3D" id="1.10.10.10">
    <property type="entry name" value="Winged helix-like DNA-binding domain superfamily/Winged helix DNA-binding domain"/>
    <property type="match status" value="1"/>
</dbReference>
<dbReference type="InterPro" id="IPR013249">
    <property type="entry name" value="RNA_pol_sigma70_r4_t2"/>
</dbReference>
<dbReference type="InterPro" id="IPR036388">
    <property type="entry name" value="WH-like_DNA-bd_sf"/>
</dbReference>
<dbReference type="InterPro" id="IPR007627">
    <property type="entry name" value="RNA_pol_sigma70_r2"/>
</dbReference>
<dbReference type="Pfam" id="PF08281">
    <property type="entry name" value="Sigma70_r4_2"/>
    <property type="match status" value="1"/>
</dbReference>
<feature type="domain" description="RNA polymerase sigma-70 region 2" evidence="5">
    <location>
        <begin position="21"/>
        <end position="84"/>
    </location>
</feature>
<comment type="caution">
    <text evidence="7">The sequence shown here is derived from an EMBL/GenBank/DDBJ whole genome shotgun (WGS) entry which is preliminary data.</text>
</comment>
<evidence type="ECO:0000313" key="7">
    <source>
        <dbReference type="EMBL" id="KOF20943.1"/>
    </source>
</evidence>
<name>A0A0L8C2B5_ENSAD</name>
<evidence type="ECO:0000256" key="3">
    <source>
        <dbReference type="ARBA" id="ARBA00023082"/>
    </source>
</evidence>
<dbReference type="GO" id="GO:0016987">
    <property type="term" value="F:sigma factor activity"/>
    <property type="evidence" value="ECO:0007669"/>
    <property type="project" value="UniProtKB-KW"/>
</dbReference>
<organism evidence="7 8">
    <name type="scientific">Ensifer adhaerens</name>
    <name type="common">Sinorhizobium morelense</name>
    <dbReference type="NCBI Taxonomy" id="106592"/>
    <lineage>
        <taxon>Bacteria</taxon>
        <taxon>Pseudomonadati</taxon>
        <taxon>Pseudomonadota</taxon>
        <taxon>Alphaproteobacteria</taxon>
        <taxon>Hyphomicrobiales</taxon>
        <taxon>Rhizobiaceae</taxon>
        <taxon>Sinorhizobium/Ensifer group</taxon>
        <taxon>Ensifer</taxon>
    </lineage>
</organism>
<dbReference type="InterPro" id="IPR014284">
    <property type="entry name" value="RNA_pol_sigma-70_dom"/>
</dbReference>
<dbReference type="GO" id="GO:0006352">
    <property type="term" value="P:DNA-templated transcription initiation"/>
    <property type="evidence" value="ECO:0007669"/>
    <property type="project" value="InterPro"/>
</dbReference>
<dbReference type="SUPFAM" id="SSF88659">
    <property type="entry name" value="Sigma3 and sigma4 domains of RNA polymerase sigma factors"/>
    <property type="match status" value="1"/>
</dbReference>
<dbReference type="NCBIfam" id="TIGR02937">
    <property type="entry name" value="sigma70-ECF"/>
    <property type="match status" value="1"/>
</dbReference>
<protein>
    <submittedName>
        <fullName evidence="7">Siderophore-interacting protein</fullName>
    </submittedName>
</protein>
<accession>A0A0L8C2B5</accession>
<evidence type="ECO:0000313" key="8">
    <source>
        <dbReference type="Proteomes" id="UP000037425"/>
    </source>
</evidence>
<dbReference type="AlphaFoldDB" id="A0A0L8C2B5"/>
<dbReference type="Gene3D" id="1.10.1740.10">
    <property type="match status" value="1"/>
</dbReference>
<gene>
    <name evidence="7" type="ORF">AC244_05875</name>
</gene>
<evidence type="ECO:0000256" key="1">
    <source>
        <dbReference type="ARBA" id="ARBA00010641"/>
    </source>
</evidence>
<keyword evidence="3" id="KW-0731">Sigma factor</keyword>
<sequence>MKTDMSEKSASHLMLDDAIVAYYDELCTMTRRRGHAPATANEVVHELYVRLVDRRTSLEGKSSLKAFLRRACANLGIDWLRRDRFELKLFSGSEAEALTVASDIAAPDANIDLRRRLSILKAAIMEMSLQRRRVFLASRIGNLTSDEIALRTGISRNMVDRHLRKAYLHCLDRLEDAS</sequence>
<dbReference type="Proteomes" id="UP000037425">
    <property type="component" value="Unassembled WGS sequence"/>
</dbReference>
<proteinExistence type="inferred from homology"/>
<evidence type="ECO:0000256" key="2">
    <source>
        <dbReference type="ARBA" id="ARBA00023015"/>
    </source>
</evidence>